<accession>A0A1C7NIY7</accession>
<name>A0A1C7NIY7_9FUNG</name>
<reference evidence="1 2" key="1">
    <citation type="submission" date="2016-03" db="EMBL/GenBank/DDBJ databases">
        <title>Choanephora cucurbitarum.</title>
        <authorList>
            <person name="Min B."/>
            <person name="Park H."/>
            <person name="Park J.-H."/>
            <person name="Shin H.-D."/>
            <person name="Choi I.-G."/>
        </authorList>
    </citation>
    <scope>NUCLEOTIDE SEQUENCE [LARGE SCALE GENOMIC DNA]</scope>
    <source>
        <strain evidence="1 2">KUS-F28377</strain>
    </source>
</reference>
<organism evidence="1 2">
    <name type="scientific">Choanephora cucurbitarum</name>
    <dbReference type="NCBI Taxonomy" id="101091"/>
    <lineage>
        <taxon>Eukaryota</taxon>
        <taxon>Fungi</taxon>
        <taxon>Fungi incertae sedis</taxon>
        <taxon>Mucoromycota</taxon>
        <taxon>Mucoromycotina</taxon>
        <taxon>Mucoromycetes</taxon>
        <taxon>Mucorales</taxon>
        <taxon>Mucorineae</taxon>
        <taxon>Choanephoraceae</taxon>
        <taxon>Choanephoroideae</taxon>
        <taxon>Choanephora</taxon>
    </lineage>
</organism>
<proteinExistence type="predicted"/>
<evidence type="ECO:0000313" key="1">
    <source>
        <dbReference type="EMBL" id="OBZ88958.1"/>
    </source>
</evidence>
<evidence type="ECO:0000313" key="2">
    <source>
        <dbReference type="Proteomes" id="UP000093000"/>
    </source>
</evidence>
<comment type="caution">
    <text evidence="1">The sequence shown here is derived from an EMBL/GenBank/DDBJ whole genome shotgun (WGS) entry which is preliminary data.</text>
</comment>
<dbReference type="Proteomes" id="UP000093000">
    <property type="component" value="Unassembled WGS sequence"/>
</dbReference>
<dbReference type="InParanoid" id="A0A1C7NIY7"/>
<gene>
    <name evidence="1" type="ORF">A0J61_02995</name>
</gene>
<keyword evidence="2" id="KW-1185">Reference proteome</keyword>
<dbReference type="EMBL" id="LUGH01000122">
    <property type="protein sequence ID" value="OBZ88958.1"/>
    <property type="molecule type" value="Genomic_DNA"/>
</dbReference>
<dbReference type="OrthoDB" id="2344405at2759"/>
<dbReference type="AlphaFoldDB" id="A0A1C7NIY7"/>
<protein>
    <submittedName>
        <fullName evidence="1">Uncharacterized protein</fullName>
    </submittedName>
</protein>
<sequence length="354" mass="40954">MATAYYPMFFSPLSQPESDFQKQEEPKEEINNYLIDLPATCQFDSNENWDYVLSQMRQQIFNSSTVSYQSPERHIIKKTQESNPVLADELVMATKSNALHDLSDPNILRSSDPLSYRRYRSENLLLRMIHCRKLDLDQVSLMRLSRGVFIHQKWQSSVSHPSPTLSAIEDALGFIDDTRGEAPIDTFQFDTTLFKSNLTRSCFDMFVPYSYTLGARYTNPYNGAHDLVIRGKLPLWCQTLFLSTCLKQAKPIQSHVPQYGLFPYLPQVAVVFKPWNEEDYGDLIMPDLALTYELFTLEHYDPLLSIDQNDFDYQWPRKKKEILQNMLVCDLPDDFAAFLSEMAASWAANQGLMI</sequence>